<comment type="caution">
    <text evidence="8">The sequence shown here is derived from an EMBL/GenBank/DDBJ whole genome shotgun (WGS) entry which is preliminary data.</text>
</comment>
<comment type="similarity">
    <text evidence="5">Belongs to the bacterial ribosomal protein bL25 family. CTC subfamily.</text>
</comment>
<name>A0A5D8QF54_9THEO</name>
<dbReference type="InterPro" id="IPR037121">
    <property type="entry name" value="Ribosomal_bL25_C"/>
</dbReference>
<gene>
    <name evidence="5" type="primary">rplY</name>
    <name evidence="5" type="synonym">ctc</name>
    <name evidence="8" type="ORF">FWJ32_02025</name>
</gene>
<evidence type="ECO:0000256" key="4">
    <source>
        <dbReference type="ARBA" id="ARBA00023274"/>
    </source>
</evidence>
<keyword evidence="1 5" id="KW-0699">rRNA-binding</keyword>
<dbReference type="InterPro" id="IPR029751">
    <property type="entry name" value="Ribosomal_L25_dom"/>
</dbReference>
<feature type="domain" description="Large ribosomal subunit protein bL25 L25" evidence="6">
    <location>
        <begin position="5"/>
        <end position="90"/>
    </location>
</feature>
<keyword evidence="2 5" id="KW-0694">RNA-binding</keyword>
<dbReference type="PANTHER" id="PTHR33284:SF1">
    <property type="entry name" value="RIBOSOMAL PROTEIN L25_GLN-TRNA SYNTHETASE, ANTI-CODON-BINDING DOMAIN-CONTAINING PROTEIN"/>
    <property type="match status" value="1"/>
</dbReference>
<dbReference type="SUPFAM" id="SSF50715">
    <property type="entry name" value="Ribosomal protein L25-like"/>
    <property type="match status" value="1"/>
</dbReference>
<protein>
    <recommendedName>
        <fullName evidence="5">Large ribosomal subunit protein bL25</fullName>
    </recommendedName>
    <alternativeName>
        <fullName evidence="5">General stress protein CTC</fullName>
    </alternativeName>
</protein>
<organism evidence="8 9">
    <name type="scientific">Calorimonas adulescens</name>
    <dbReference type="NCBI Taxonomy" id="2606906"/>
    <lineage>
        <taxon>Bacteria</taxon>
        <taxon>Bacillati</taxon>
        <taxon>Bacillota</taxon>
        <taxon>Clostridia</taxon>
        <taxon>Thermoanaerobacterales</taxon>
        <taxon>Thermoanaerobacteraceae</taxon>
        <taxon>Calorimonas</taxon>
    </lineage>
</organism>
<dbReference type="Gene3D" id="2.170.120.20">
    <property type="entry name" value="Ribosomal protein L25, beta domain"/>
    <property type="match status" value="1"/>
</dbReference>
<keyword evidence="4 5" id="KW-0687">Ribonucleoprotein</keyword>
<dbReference type="CDD" id="cd00495">
    <property type="entry name" value="Ribosomal_L25_TL5_CTC"/>
    <property type="match status" value="1"/>
</dbReference>
<dbReference type="InterPro" id="IPR020056">
    <property type="entry name" value="Rbsml_bL25/Gln-tRNA_synth_N"/>
</dbReference>
<evidence type="ECO:0000256" key="5">
    <source>
        <dbReference type="HAMAP-Rule" id="MF_01334"/>
    </source>
</evidence>
<comment type="subunit">
    <text evidence="5">Part of the 50S ribosomal subunit; part of the 5S rRNA/L5/L18/L25 subcomplex. Contacts the 5S rRNA. Binds to the 5S rRNA independently of L5 and L18.</text>
</comment>
<dbReference type="NCBIfam" id="TIGR00731">
    <property type="entry name" value="bL25_bact_ctc"/>
    <property type="match status" value="1"/>
</dbReference>
<comment type="function">
    <text evidence="5">This is one of the proteins that binds to the 5S RNA in the ribosome where it forms part of the central protuberance.</text>
</comment>
<proteinExistence type="inferred from homology"/>
<dbReference type="InterPro" id="IPR011035">
    <property type="entry name" value="Ribosomal_bL25/Gln-tRNA_synth"/>
</dbReference>
<feature type="domain" description="Large ribosomal subunit protein bL25 beta" evidence="7">
    <location>
        <begin position="99"/>
        <end position="179"/>
    </location>
</feature>
<dbReference type="InterPro" id="IPR020057">
    <property type="entry name" value="Ribosomal_bL25_b-dom"/>
</dbReference>
<dbReference type="Gene3D" id="2.40.240.10">
    <property type="entry name" value="Ribosomal Protein L25, Chain P"/>
    <property type="match status" value="1"/>
</dbReference>
<evidence type="ECO:0000259" key="7">
    <source>
        <dbReference type="Pfam" id="PF14693"/>
    </source>
</evidence>
<dbReference type="GO" id="GO:0006412">
    <property type="term" value="P:translation"/>
    <property type="evidence" value="ECO:0007669"/>
    <property type="project" value="UniProtKB-UniRule"/>
</dbReference>
<dbReference type="RefSeq" id="WP_149544319.1">
    <property type="nucleotide sequence ID" value="NZ_VTPS01000002.1"/>
</dbReference>
<dbReference type="AlphaFoldDB" id="A0A5D8QF54"/>
<reference evidence="8 9" key="1">
    <citation type="submission" date="2019-08" db="EMBL/GenBank/DDBJ databases">
        <title>Calorimonas adulescens gen. nov., sp. nov., an anaerobic thermophilic bacterium from Sakhalin hot spring.</title>
        <authorList>
            <person name="Khomyakova M.A."/>
            <person name="Merkel A.Y."/>
            <person name="Novikov A."/>
            <person name="Bonch-Osmolovskaya E.A."/>
            <person name="Slobodkin A.I."/>
        </authorList>
    </citation>
    <scope>NUCLEOTIDE SEQUENCE [LARGE SCALE GENOMIC DNA]</scope>
    <source>
        <strain evidence="8 9">A05MB</strain>
    </source>
</reference>
<dbReference type="InterPro" id="IPR020930">
    <property type="entry name" value="Ribosomal_uL5_bac-type"/>
</dbReference>
<dbReference type="EMBL" id="VTPS01000002">
    <property type="protein sequence ID" value="TZE83122.1"/>
    <property type="molecule type" value="Genomic_DNA"/>
</dbReference>
<dbReference type="PANTHER" id="PTHR33284">
    <property type="entry name" value="RIBOSOMAL PROTEIN L25/GLN-TRNA SYNTHETASE, ANTI-CODON-BINDING DOMAIN-CONTAINING PROTEIN"/>
    <property type="match status" value="1"/>
</dbReference>
<keyword evidence="9" id="KW-1185">Reference proteome</keyword>
<evidence type="ECO:0000256" key="1">
    <source>
        <dbReference type="ARBA" id="ARBA00022730"/>
    </source>
</evidence>
<dbReference type="GO" id="GO:0008097">
    <property type="term" value="F:5S rRNA binding"/>
    <property type="evidence" value="ECO:0007669"/>
    <property type="project" value="InterPro"/>
</dbReference>
<accession>A0A5D8QF54</accession>
<dbReference type="Pfam" id="PF01386">
    <property type="entry name" value="Ribosomal_L25p"/>
    <property type="match status" value="1"/>
</dbReference>
<dbReference type="InterPro" id="IPR001021">
    <property type="entry name" value="Ribosomal_bL25_long"/>
</dbReference>
<evidence type="ECO:0000313" key="8">
    <source>
        <dbReference type="EMBL" id="TZE83122.1"/>
    </source>
</evidence>
<dbReference type="GO" id="GO:0003735">
    <property type="term" value="F:structural constituent of ribosome"/>
    <property type="evidence" value="ECO:0007669"/>
    <property type="project" value="InterPro"/>
</dbReference>
<keyword evidence="3 5" id="KW-0689">Ribosomal protein</keyword>
<evidence type="ECO:0000256" key="3">
    <source>
        <dbReference type="ARBA" id="ARBA00022980"/>
    </source>
</evidence>
<dbReference type="HAMAP" id="MF_01334">
    <property type="entry name" value="Ribosomal_bL25_CTC"/>
    <property type="match status" value="1"/>
</dbReference>
<dbReference type="GO" id="GO:0022625">
    <property type="term" value="C:cytosolic large ribosomal subunit"/>
    <property type="evidence" value="ECO:0007669"/>
    <property type="project" value="TreeGrafter"/>
</dbReference>
<dbReference type="Pfam" id="PF14693">
    <property type="entry name" value="Ribosomal_TL5_C"/>
    <property type="match status" value="1"/>
</dbReference>
<evidence type="ECO:0000256" key="2">
    <source>
        <dbReference type="ARBA" id="ARBA00022884"/>
    </source>
</evidence>
<sequence>MAVDINVYVRKPGKNQNQKLKKEGKIPAVLYGKNVSNTPISVNEKDITNLLKRHGKGAIYNVTVDGSTFSTIIKEIQEDPVTGKVLHIDFQQVSLNEEIEKKVPIVVTGEGLVESKGGIIQHQLRELELVGLPQDLPSEINIDVSNMNIGDTVFVKDIKLPDGIEVKDDPDGVVLSVIYTKASEVPVENEATEE</sequence>
<evidence type="ECO:0000259" key="6">
    <source>
        <dbReference type="Pfam" id="PF01386"/>
    </source>
</evidence>
<dbReference type="Proteomes" id="UP000322976">
    <property type="component" value="Unassembled WGS sequence"/>
</dbReference>
<evidence type="ECO:0000313" key="9">
    <source>
        <dbReference type="Proteomes" id="UP000322976"/>
    </source>
</evidence>